<protein>
    <submittedName>
        <fullName evidence="1">DUF4432 family protein</fullName>
    </submittedName>
</protein>
<dbReference type="GO" id="GO:0030246">
    <property type="term" value="F:carbohydrate binding"/>
    <property type="evidence" value="ECO:0007669"/>
    <property type="project" value="InterPro"/>
</dbReference>
<evidence type="ECO:0000313" key="1">
    <source>
        <dbReference type="EMBL" id="XDI03857.1"/>
    </source>
</evidence>
<dbReference type="EMBL" id="CP162511">
    <property type="protein sequence ID" value="XDI03857.1"/>
    <property type="molecule type" value="Genomic_DNA"/>
</dbReference>
<proteinExistence type="predicted"/>
<dbReference type="InterPro" id="IPR027839">
    <property type="entry name" value="DUF4432"/>
</dbReference>
<sequence>MTELSMTDVRRETEARLGAVERVWGPRSLRAEGGAGDGRRQIDLRGLGELAVTVEPDQFLDLGEAFWRGEAMSFTAPSTSARAESWGRRWLGGLLTTCGLTAVGRAEPADGGMHGRAHLVPALVTRSEGRWNGDSYELEVAGSMREAGIFEQNLQVTRSITARHGESRVRVNDVVRNDGFAEVPLKLLYHINLGWPVVDEGARVRASTAPAWEAVLAAPTPLEPEKVDALVAAAGDDGYAEAVVEAAGTRVTVRYRVAELPLLTVWRSAAAGSYALGIEPGTCWPSHADGPDSGKAGRMLAPGEEIVTDLEIVFEASPPA</sequence>
<accession>A0AB39BCT6</accession>
<dbReference type="InterPro" id="IPR014718">
    <property type="entry name" value="GH-type_carb-bd"/>
</dbReference>
<dbReference type="Pfam" id="PF14486">
    <property type="entry name" value="DUF4432"/>
    <property type="match status" value="1"/>
</dbReference>
<dbReference type="Gene3D" id="2.70.98.10">
    <property type="match status" value="1"/>
</dbReference>
<dbReference type="AlphaFoldDB" id="A0AB39BCT6"/>
<gene>
    <name evidence="1" type="ORF">ABFY20_10890</name>
</gene>
<organism evidence="1">
    <name type="scientific">Herbiconiux sp. A18JL235</name>
    <dbReference type="NCBI Taxonomy" id="3152363"/>
    <lineage>
        <taxon>Bacteria</taxon>
        <taxon>Bacillati</taxon>
        <taxon>Actinomycetota</taxon>
        <taxon>Actinomycetes</taxon>
        <taxon>Micrococcales</taxon>
        <taxon>Microbacteriaceae</taxon>
        <taxon>Herbiconiux</taxon>
    </lineage>
</organism>
<dbReference type="RefSeq" id="WP_368496275.1">
    <property type="nucleotide sequence ID" value="NZ_CP162511.1"/>
</dbReference>
<reference evidence="1" key="1">
    <citation type="submission" date="2024-05" db="EMBL/GenBank/DDBJ databases">
        <title>Herbiconiux sp. A18JL235.</title>
        <authorList>
            <person name="Zhang G."/>
        </authorList>
    </citation>
    <scope>NUCLEOTIDE SEQUENCE</scope>
    <source>
        <strain evidence="1">A18JL235</strain>
    </source>
</reference>
<name>A0AB39BCT6_9MICO</name>